<proteinExistence type="predicted"/>
<evidence type="ECO:0000313" key="2">
    <source>
        <dbReference type="EMBL" id="TMW98838.1"/>
    </source>
</evidence>
<organism evidence="2">
    <name type="scientific">Solanum chilense</name>
    <name type="common">Tomato</name>
    <name type="synonym">Lycopersicon chilense</name>
    <dbReference type="NCBI Taxonomy" id="4083"/>
    <lineage>
        <taxon>Eukaryota</taxon>
        <taxon>Viridiplantae</taxon>
        <taxon>Streptophyta</taxon>
        <taxon>Embryophyta</taxon>
        <taxon>Tracheophyta</taxon>
        <taxon>Spermatophyta</taxon>
        <taxon>Magnoliopsida</taxon>
        <taxon>eudicotyledons</taxon>
        <taxon>Gunneridae</taxon>
        <taxon>Pentapetalae</taxon>
        <taxon>asterids</taxon>
        <taxon>lamiids</taxon>
        <taxon>Solanales</taxon>
        <taxon>Solanaceae</taxon>
        <taxon>Solanoideae</taxon>
        <taxon>Solaneae</taxon>
        <taxon>Solanum</taxon>
        <taxon>Solanum subgen. Lycopersicon</taxon>
    </lineage>
</organism>
<sequence length="163" mass="18591">MNTRRSNARREVPLQESLVPPEPQEPQVHQVPPMTQDPFVEREMTNAELRASLMNLTQLMTAQAHVVNNHFVPQANHGVGAQPNASTPAFRVRDFIRMNPPTFHVTKVYEDPQDFIDEVFKVVDAMGVTPREKAGLVAYQLKDVAQVWFEQWRIDRPLGRGPV</sequence>
<name>A0A6N2BY74_SOLCI</name>
<protein>
    <recommendedName>
        <fullName evidence="3">Gag-pol polyprotein</fullName>
    </recommendedName>
</protein>
<feature type="non-terminal residue" evidence="2">
    <location>
        <position position="163"/>
    </location>
</feature>
<reference evidence="2" key="1">
    <citation type="submission" date="2019-05" db="EMBL/GenBank/DDBJ databases">
        <title>The de novo reference genome and transcriptome assemblies of the wild tomato species Solanum chilense.</title>
        <authorList>
            <person name="Stam R."/>
            <person name="Nosenko T."/>
            <person name="Hoerger A.C."/>
            <person name="Stephan W."/>
            <person name="Seidel M.A."/>
            <person name="Kuhn J.M.M."/>
            <person name="Haberer G."/>
            <person name="Tellier A."/>
        </authorList>
    </citation>
    <scope>NUCLEOTIDE SEQUENCE</scope>
    <source>
        <tissue evidence="2">Mature leaves</tissue>
    </source>
</reference>
<comment type="caution">
    <text evidence="2">The sequence shown here is derived from an EMBL/GenBank/DDBJ whole genome shotgun (WGS) entry which is preliminary data.</text>
</comment>
<evidence type="ECO:0000256" key="1">
    <source>
        <dbReference type="SAM" id="MobiDB-lite"/>
    </source>
</evidence>
<gene>
    <name evidence="2" type="ORF">EJD97_003414</name>
</gene>
<evidence type="ECO:0008006" key="3">
    <source>
        <dbReference type="Google" id="ProtNLM"/>
    </source>
</evidence>
<dbReference type="EMBL" id="RXGB01001463">
    <property type="protein sequence ID" value="TMW98838.1"/>
    <property type="molecule type" value="Genomic_DNA"/>
</dbReference>
<accession>A0A6N2BY74</accession>
<dbReference type="AlphaFoldDB" id="A0A6N2BY74"/>
<feature type="compositionally biased region" description="Low complexity" evidence="1">
    <location>
        <begin position="14"/>
        <end position="32"/>
    </location>
</feature>
<feature type="region of interest" description="Disordered" evidence="1">
    <location>
        <begin position="1"/>
        <end position="32"/>
    </location>
</feature>